<feature type="transmembrane region" description="Helical" evidence="5">
    <location>
        <begin position="418"/>
        <end position="441"/>
    </location>
</feature>
<proteinExistence type="predicted"/>
<evidence type="ECO:0000256" key="1">
    <source>
        <dbReference type="ARBA" id="ARBA00004651"/>
    </source>
</evidence>
<reference evidence="7 8" key="1">
    <citation type="submission" date="2017-06" db="EMBL/GenBank/DDBJ databases">
        <title>Genome sequencing of cyanobaciteial culture collection at National Institute for Environmental Studies (NIES).</title>
        <authorList>
            <person name="Hirose Y."/>
            <person name="Shimura Y."/>
            <person name="Fujisawa T."/>
            <person name="Nakamura Y."/>
            <person name="Kawachi M."/>
        </authorList>
    </citation>
    <scope>NUCLEOTIDE SEQUENCE [LARGE SCALE GENOMIC DNA]</scope>
    <source>
        <strain evidence="7 8">NIES-4072</strain>
    </source>
</reference>
<dbReference type="InterPro" id="IPR011701">
    <property type="entry name" value="MFS"/>
</dbReference>
<dbReference type="InterPro" id="IPR036259">
    <property type="entry name" value="MFS_trans_sf"/>
</dbReference>
<organism evidence="7 8">
    <name type="scientific">Nostoc commune NIES-4072</name>
    <dbReference type="NCBI Taxonomy" id="2005467"/>
    <lineage>
        <taxon>Bacteria</taxon>
        <taxon>Bacillati</taxon>
        <taxon>Cyanobacteriota</taxon>
        <taxon>Cyanophyceae</taxon>
        <taxon>Nostocales</taxon>
        <taxon>Nostocaceae</taxon>
        <taxon>Nostoc</taxon>
    </lineage>
</organism>
<keyword evidence="2 5" id="KW-0812">Transmembrane</keyword>
<feature type="transmembrane region" description="Helical" evidence="5">
    <location>
        <begin position="376"/>
        <end position="397"/>
    </location>
</feature>
<dbReference type="CDD" id="cd17355">
    <property type="entry name" value="MFS_YcxA_like"/>
    <property type="match status" value="1"/>
</dbReference>
<evidence type="ECO:0000313" key="8">
    <source>
        <dbReference type="Proteomes" id="UP000245124"/>
    </source>
</evidence>
<comment type="subcellular location">
    <subcellularLocation>
        <location evidence="1">Cell membrane</location>
        <topology evidence="1">Multi-pass membrane protein</topology>
    </subcellularLocation>
</comment>
<feature type="transmembrane region" description="Helical" evidence="5">
    <location>
        <begin position="212"/>
        <end position="232"/>
    </location>
</feature>
<gene>
    <name evidence="7" type="ORF">NIES4072_16270</name>
</gene>
<dbReference type="PANTHER" id="PTHR11360">
    <property type="entry name" value="MONOCARBOXYLATE TRANSPORTER"/>
    <property type="match status" value="1"/>
</dbReference>
<feature type="transmembrane region" description="Helical" evidence="5">
    <location>
        <begin position="340"/>
        <end position="364"/>
    </location>
</feature>
<sequence length="534" mass="57516">MILADESFILADESLILADESLILVNESFILADESLILADESLILVNESFILADESLILADESLILVNESLILADESFILVNESFILANEPLKLLPLPPAPTMSLPSFLARRSFHYGWIVAGLTFLALLVAAGIRSAPGVFIVPLEQEFGWSRATISLAISINLVLYGLIGPFAATVMERIGIRRMMVFSLAVIALGVGLTTLMSASWQLVLLWGVVVGSGSGVIALVLGAIVVNRWFLEKRGLVLGILTASTATGQLVFLPMLASIADRFGWRTAALALTGAAVLIIPAIAAFMRDRPADVGLRPFGDNSETVELSQPRANSITSTLNALWVGMRNRDFWLLFGSFFICGASTNGLIGTHLIPACIDHGIPEVKAAGLLAIMGLFDFFGTTMSGWLSDRWNNRYLLFWYYGLRGLSLIFLPFSFNFSFYGLSIFAVFYGLDWIATVPPTVRLVANVFGKENVGVMFGWIVAGHQLGAATAAFGAGVLRTWTGSYLQAFILSGILCLIAAVCVLQIGQSPTKGNSELSSVTLNS</sequence>
<feature type="transmembrane region" description="Helical" evidence="5">
    <location>
        <begin position="495"/>
        <end position="517"/>
    </location>
</feature>
<feature type="transmembrane region" description="Helical" evidence="5">
    <location>
        <begin position="187"/>
        <end position="206"/>
    </location>
</feature>
<feature type="transmembrane region" description="Helical" evidence="5">
    <location>
        <begin position="113"/>
        <end position="134"/>
    </location>
</feature>
<dbReference type="GO" id="GO:0005886">
    <property type="term" value="C:plasma membrane"/>
    <property type="evidence" value="ECO:0007669"/>
    <property type="project" value="UniProtKB-SubCell"/>
</dbReference>
<evidence type="ECO:0000256" key="2">
    <source>
        <dbReference type="ARBA" id="ARBA00022692"/>
    </source>
</evidence>
<evidence type="ECO:0000313" key="7">
    <source>
        <dbReference type="EMBL" id="GBG17965.1"/>
    </source>
</evidence>
<evidence type="ECO:0000256" key="4">
    <source>
        <dbReference type="ARBA" id="ARBA00023136"/>
    </source>
</evidence>
<feature type="transmembrane region" description="Helical" evidence="5">
    <location>
        <begin position="154"/>
        <end position="175"/>
    </location>
</feature>
<dbReference type="EMBL" id="BDUD01000001">
    <property type="protein sequence ID" value="GBG17965.1"/>
    <property type="molecule type" value="Genomic_DNA"/>
</dbReference>
<dbReference type="Gene3D" id="1.20.1250.20">
    <property type="entry name" value="MFS general substrate transporter like domains"/>
    <property type="match status" value="2"/>
</dbReference>
<dbReference type="InterPro" id="IPR020846">
    <property type="entry name" value="MFS_dom"/>
</dbReference>
<dbReference type="Pfam" id="PF07690">
    <property type="entry name" value="MFS_1"/>
    <property type="match status" value="1"/>
</dbReference>
<dbReference type="AlphaFoldDB" id="A0A2R5FIA6"/>
<dbReference type="PROSITE" id="PS50850">
    <property type="entry name" value="MFS"/>
    <property type="match status" value="1"/>
</dbReference>
<feature type="domain" description="Major facilitator superfamily (MFS) profile" evidence="6">
    <location>
        <begin position="119"/>
        <end position="521"/>
    </location>
</feature>
<dbReference type="Proteomes" id="UP000245124">
    <property type="component" value="Unassembled WGS sequence"/>
</dbReference>
<evidence type="ECO:0000256" key="3">
    <source>
        <dbReference type="ARBA" id="ARBA00022989"/>
    </source>
</evidence>
<dbReference type="SUPFAM" id="SSF103473">
    <property type="entry name" value="MFS general substrate transporter"/>
    <property type="match status" value="1"/>
</dbReference>
<protein>
    <submittedName>
        <fullName evidence="7">Major facilitator transporter</fullName>
    </submittedName>
</protein>
<keyword evidence="3 5" id="KW-1133">Transmembrane helix</keyword>
<evidence type="ECO:0000256" key="5">
    <source>
        <dbReference type="SAM" id="Phobius"/>
    </source>
</evidence>
<name>A0A2R5FIA6_NOSCO</name>
<keyword evidence="4 5" id="KW-0472">Membrane</keyword>
<dbReference type="InterPro" id="IPR050327">
    <property type="entry name" value="Proton-linked_MCT"/>
</dbReference>
<accession>A0A2R5FIA6</accession>
<comment type="caution">
    <text evidence="7">The sequence shown here is derived from an EMBL/GenBank/DDBJ whole genome shotgun (WGS) entry which is preliminary data.</text>
</comment>
<feature type="transmembrane region" description="Helical" evidence="5">
    <location>
        <begin position="244"/>
        <end position="265"/>
    </location>
</feature>
<feature type="transmembrane region" description="Helical" evidence="5">
    <location>
        <begin position="466"/>
        <end position="488"/>
    </location>
</feature>
<evidence type="ECO:0000259" key="6">
    <source>
        <dbReference type="PROSITE" id="PS50850"/>
    </source>
</evidence>
<keyword evidence="8" id="KW-1185">Reference proteome</keyword>
<dbReference type="PANTHER" id="PTHR11360:SF290">
    <property type="entry name" value="MONOCARBOXYLATE MFS PERMEASE"/>
    <property type="match status" value="1"/>
</dbReference>
<feature type="transmembrane region" description="Helical" evidence="5">
    <location>
        <begin position="271"/>
        <end position="295"/>
    </location>
</feature>
<dbReference type="GO" id="GO:0022857">
    <property type="term" value="F:transmembrane transporter activity"/>
    <property type="evidence" value="ECO:0007669"/>
    <property type="project" value="InterPro"/>
</dbReference>